<dbReference type="RefSeq" id="WP_268239805.1">
    <property type="nucleotide sequence ID" value="NZ_BMMB01000004.1"/>
</dbReference>
<gene>
    <name evidence="2" type="ORF">JOC58_001083</name>
</gene>
<evidence type="ECO:0000313" key="3">
    <source>
        <dbReference type="Proteomes" id="UP001185028"/>
    </source>
</evidence>
<feature type="compositionally biased region" description="Low complexity" evidence="1">
    <location>
        <begin position="19"/>
        <end position="35"/>
    </location>
</feature>
<proteinExistence type="predicted"/>
<evidence type="ECO:0000313" key="2">
    <source>
        <dbReference type="EMBL" id="MDR6243198.1"/>
    </source>
</evidence>
<dbReference type="EMBL" id="JAVDQH010000003">
    <property type="protein sequence ID" value="MDR6243198.1"/>
    <property type="molecule type" value="Genomic_DNA"/>
</dbReference>
<comment type="caution">
    <text evidence="2">The sequence shown here is derived from an EMBL/GenBank/DDBJ whole genome shotgun (WGS) entry which is preliminary data.</text>
</comment>
<sequence>MIQIVELYDTIEQQAASSKQQAASSKQQAASSKQQMAMHFA</sequence>
<accession>A0ABU1IV99</accession>
<dbReference type="Proteomes" id="UP001185028">
    <property type="component" value="Unassembled WGS sequence"/>
</dbReference>
<name>A0ABU1IV99_9BACL</name>
<evidence type="ECO:0000256" key="1">
    <source>
        <dbReference type="SAM" id="MobiDB-lite"/>
    </source>
</evidence>
<keyword evidence="3" id="KW-1185">Reference proteome</keyword>
<protein>
    <submittedName>
        <fullName evidence="2">Uncharacterized protein</fullName>
    </submittedName>
</protein>
<organism evidence="2 3">
    <name type="scientific">Paenibacillus hunanensis</name>
    <dbReference type="NCBI Taxonomy" id="539262"/>
    <lineage>
        <taxon>Bacteria</taxon>
        <taxon>Bacillati</taxon>
        <taxon>Bacillota</taxon>
        <taxon>Bacilli</taxon>
        <taxon>Bacillales</taxon>
        <taxon>Paenibacillaceae</taxon>
        <taxon>Paenibacillus</taxon>
    </lineage>
</organism>
<feature type="region of interest" description="Disordered" evidence="1">
    <location>
        <begin position="19"/>
        <end position="41"/>
    </location>
</feature>
<reference evidence="2 3" key="1">
    <citation type="submission" date="2023-07" db="EMBL/GenBank/DDBJ databases">
        <title>Genomic Encyclopedia of Type Strains, Phase IV (KMG-IV): sequencing the most valuable type-strain genomes for metagenomic binning, comparative biology and taxonomic classification.</title>
        <authorList>
            <person name="Goeker M."/>
        </authorList>
    </citation>
    <scope>NUCLEOTIDE SEQUENCE [LARGE SCALE GENOMIC DNA]</scope>
    <source>
        <strain evidence="2 3">DSM 22170</strain>
    </source>
</reference>